<dbReference type="Gene3D" id="2.30.310.10">
    <property type="entry name" value="ibrinogen binding protein from staphylococcus aureus domain"/>
    <property type="match status" value="1"/>
</dbReference>
<reference evidence="7" key="1">
    <citation type="submission" date="2023-12" db="EMBL/GenBank/DDBJ databases">
        <title>Fervidustalea candida gen. nov., sp. nov., a novel member of the family Paenibacillaceae isolated from a geothermal area.</title>
        <authorList>
            <person name="Li W.-J."/>
            <person name="Jiao J.-Y."/>
            <person name="Chen Y."/>
        </authorList>
    </citation>
    <scope>NUCLEOTIDE SEQUENCE</scope>
    <source>
        <strain evidence="7">SYSU GA230002</strain>
    </source>
</reference>
<dbReference type="InterPro" id="IPR051608">
    <property type="entry name" value="RQC_Subunit_NEMF"/>
</dbReference>
<comment type="caution">
    <text evidence="7">The sequence shown here is derived from an EMBL/GenBank/DDBJ whole genome shotgun (WGS) entry which is preliminary data.</text>
</comment>
<evidence type="ECO:0000256" key="3">
    <source>
        <dbReference type="ARBA" id="ARBA00022884"/>
    </source>
</evidence>
<evidence type="ECO:0000256" key="1">
    <source>
        <dbReference type="ARBA" id="ARBA00022555"/>
    </source>
</evidence>
<dbReference type="PANTHER" id="PTHR15239">
    <property type="entry name" value="NUCLEAR EXPORT MEDIATOR FACTOR NEMF"/>
    <property type="match status" value="1"/>
</dbReference>
<dbReference type="InterPro" id="IPR008532">
    <property type="entry name" value="NFACT_RNA-bd"/>
</dbReference>
<dbReference type="Gene3D" id="3.40.970.40">
    <property type="entry name" value="fibrinogen binding protein from staphylococcus aureus domain like"/>
    <property type="match status" value="1"/>
</dbReference>
<evidence type="ECO:0000313" key="7">
    <source>
        <dbReference type="EMBL" id="MEB3101250.1"/>
    </source>
</evidence>
<keyword evidence="4 5" id="KW-0648">Protein biosynthesis</keyword>
<accession>A0ABU5ZJJ0</accession>
<organism evidence="7 8">
    <name type="scientific">Ferviditalea candida</name>
    <dbReference type="NCBI Taxonomy" id="3108399"/>
    <lineage>
        <taxon>Bacteria</taxon>
        <taxon>Bacillati</taxon>
        <taxon>Bacillota</taxon>
        <taxon>Bacilli</taxon>
        <taxon>Bacillales</taxon>
        <taxon>Paenibacillaceae</taxon>
        <taxon>Ferviditalea</taxon>
    </lineage>
</organism>
<comment type="function">
    <text evidence="5">Key component of the ribosome quality control system (RQC), a ribosome-associated complex that mediates the extraction of incompletely synthesized nascent chains from stalled ribosomes and their subsequent degradation. RqcH recruits Ala-charged tRNA, and with RqcP directs the elongation of stalled nascent chains on 50S ribosomal subunits, leading to non-templated C-terminal alanine extensions (Ala tail). The Ala tail promotes nascent chain degradation. May add between 1 and at least 8 Ala residues. Binds to stalled 50S ribosomal subunits.</text>
</comment>
<feature type="domain" description="NFACT RNA-binding" evidence="6">
    <location>
        <begin position="459"/>
        <end position="545"/>
    </location>
</feature>
<dbReference type="EMBL" id="JAYJLD010000006">
    <property type="protein sequence ID" value="MEB3101250.1"/>
    <property type="molecule type" value="Genomic_DNA"/>
</dbReference>
<comment type="similarity">
    <text evidence="5">Belongs to the NEMF family.</text>
</comment>
<evidence type="ECO:0000313" key="8">
    <source>
        <dbReference type="Proteomes" id="UP001310386"/>
    </source>
</evidence>
<evidence type="ECO:0000256" key="5">
    <source>
        <dbReference type="HAMAP-Rule" id="MF_00844"/>
    </source>
</evidence>
<dbReference type="PANTHER" id="PTHR15239:SF6">
    <property type="entry name" value="RIBOSOME QUALITY CONTROL COMPLEX SUBUNIT NEMF"/>
    <property type="match status" value="1"/>
</dbReference>
<keyword evidence="2 5" id="KW-0699">rRNA-binding</keyword>
<dbReference type="InterPro" id="IPR043682">
    <property type="entry name" value="RqcH_bacterial"/>
</dbReference>
<keyword evidence="8" id="KW-1185">Reference proteome</keyword>
<dbReference type="HAMAP" id="MF_00844_B">
    <property type="entry name" value="RqcH_B"/>
    <property type="match status" value="1"/>
</dbReference>
<sequence>MALDGIVIHAAVDELKAITGGRIGKIYQPTEHDILLQIRTRGSNVKLLLSAHPAYPRIYFTEHSYMNPLEAPMFCMLLRKHLENGIVESVSQADLERIITIDIRHRDELGDVRIKRLVVELMGRHSNIILIDTQTQTILDGIRHVTPAISSYRVVLPGSPYAAPPDQHKASPLEVDERQFIELMTAQNPPGEAGRHTADKRIVELFSGISPLLAKEIVHLSGHPANPAGLWKGFNALMEKVRLHQYEPNIVITGQGKLHFSAVPLTHLEGERTTFSSISKCLEAYYGEKVERDTVKQKVSDLHRLLKNEKSKNAKKLDKLRETLEEARDADKYRILGELLTAHLHMISRGDKRVEVTNYYDEHQQTIAIELDPQLTPSENAQKYFKKYNKMKNSLAAVHEQMDMAKKENAYIETLLQQLDHASLHDIGEIREELAEQGYIRLKKAKERSKKKNDRPLLHCYTSSEGIPIYVGKNNTQNDYLTNRFAHPSDTWLHTKDIPGSHVVISGSGYGEQTLFEAAQLAAYFSQARESSLVPVDHTLIRHVRKPNGAKPGYVVYDHQKTLFVTPDEQQIHKLNKQTGWP</sequence>
<dbReference type="RefSeq" id="WP_371753357.1">
    <property type="nucleotide sequence ID" value="NZ_JAYJLD010000006.1"/>
</dbReference>
<proteinExistence type="inferred from homology"/>
<name>A0ABU5ZJJ0_9BACL</name>
<evidence type="ECO:0000256" key="4">
    <source>
        <dbReference type="ARBA" id="ARBA00022917"/>
    </source>
</evidence>
<dbReference type="Gene3D" id="1.10.8.50">
    <property type="match status" value="1"/>
</dbReference>
<dbReference type="Pfam" id="PF05833">
    <property type="entry name" value="NFACT_N"/>
    <property type="match status" value="1"/>
</dbReference>
<comment type="subunit">
    <text evidence="5">Associates with stalled 50S ribosomal subunits. Binds to RqcP.</text>
</comment>
<gene>
    <name evidence="5" type="primary">rqcH</name>
    <name evidence="7" type="ORF">VF724_06180</name>
</gene>
<dbReference type="Pfam" id="PF05670">
    <property type="entry name" value="NFACT-R_1"/>
    <property type="match status" value="1"/>
</dbReference>
<evidence type="ECO:0000259" key="6">
    <source>
        <dbReference type="Pfam" id="PF05670"/>
    </source>
</evidence>
<keyword evidence="1 5" id="KW-0820">tRNA-binding</keyword>
<protein>
    <recommendedName>
        <fullName evidence="5">Rqc2 homolog RqcH</fullName>
        <shortName evidence="5">RqcH</shortName>
    </recommendedName>
</protein>
<dbReference type="Proteomes" id="UP001310386">
    <property type="component" value="Unassembled WGS sequence"/>
</dbReference>
<keyword evidence="3 5" id="KW-0694">RNA-binding</keyword>
<evidence type="ECO:0000256" key="2">
    <source>
        <dbReference type="ARBA" id="ARBA00022730"/>
    </source>
</evidence>